<evidence type="ECO:0000256" key="7">
    <source>
        <dbReference type="HAMAP-Rule" id="MF_03166"/>
    </source>
</evidence>
<evidence type="ECO:0000256" key="5">
    <source>
        <dbReference type="ARBA" id="ARBA00022801"/>
    </source>
</evidence>
<evidence type="ECO:0000256" key="6">
    <source>
        <dbReference type="ARBA" id="ARBA00023204"/>
    </source>
</evidence>
<dbReference type="InterPro" id="IPR002043">
    <property type="entry name" value="UDG_fam1"/>
</dbReference>
<dbReference type="HAMAP" id="MF_00148">
    <property type="entry name" value="UDG"/>
    <property type="match status" value="1"/>
</dbReference>
<comment type="caution">
    <text evidence="12">The sequence shown here is derived from an EMBL/GenBank/DDBJ whole genome shotgun (WGS) entry which is preliminary data.</text>
</comment>
<dbReference type="EMBL" id="BLIY01000006">
    <property type="protein sequence ID" value="GFE53242.1"/>
    <property type="molecule type" value="Genomic_DNA"/>
</dbReference>
<evidence type="ECO:0000256" key="4">
    <source>
        <dbReference type="ARBA" id="ARBA00022763"/>
    </source>
</evidence>
<keyword evidence="13" id="KW-1185">Reference proteome</keyword>
<comment type="function">
    <text evidence="7 9">Excises uracil residues from the DNA which can arise as a result of misincorporation of dUMP residues by DNA polymerase or due to deamination of cytosine.</text>
</comment>
<keyword evidence="5 7" id="KW-0378">Hydrolase</keyword>
<dbReference type="PANTHER" id="PTHR11264:SF0">
    <property type="entry name" value="URACIL-DNA GLYCOSYLASE"/>
    <property type="match status" value="1"/>
</dbReference>
<evidence type="ECO:0000256" key="9">
    <source>
        <dbReference type="RuleBase" id="RU003780"/>
    </source>
</evidence>
<dbReference type="InterPro" id="IPR018085">
    <property type="entry name" value="Ura-DNA_Glyclase_AS"/>
</dbReference>
<evidence type="ECO:0000256" key="1">
    <source>
        <dbReference type="ARBA" id="ARBA00001400"/>
    </source>
</evidence>
<feature type="domain" description="Uracil-DNA glycosylase-like" evidence="11">
    <location>
        <begin position="134"/>
        <end position="288"/>
    </location>
</feature>
<comment type="subcellular location">
    <subcellularLocation>
        <location evidence="7">Mitochondrion</location>
    </subcellularLocation>
    <subcellularLocation>
        <location evidence="7">Nucleus</location>
    </subcellularLocation>
</comment>
<dbReference type="SMART" id="SM00986">
    <property type="entry name" value="UDG"/>
    <property type="match status" value="1"/>
</dbReference>
<dbReference type="GO" id="GO:0005634">
    <property type="term" value="C:nucleus"/>
    <property type="evidence" value="ECO:0007669"/>
    <property type="project" value="UniProtKB-SubCell"/>
</dbReference>
<comment type="catalytic activity">
    <reaction evidence="1 7 9">
        <text>Hydrolyzes single-stranded DNA or mismatched double-stranded DNA and polynucleotides, releasing free uracil.</text>
        <dbReference type="EC" id="3.2.2.27"/>
    </reaction>
</comment>
<evidence type="ECO:0000313" key="13">
    <source>
        <dbReference type="Proteomes" id="UP001057455"/>
    </source>
</evidence>
<dbReference type="AlphaFoldDB" id="A0A9W5T8P7"/>
<organism evidence="12 13">
    <name type="scientific">Babesia ovis</name>
    <dbReference type="NCBI Taxonomy" id="5869"/>
    <lineage>
        <taxon>Eukaryota</taxon>
        <taxon>Sar</taxon>
        <taxon>Alveolata</taxon>
        <taxon>Apicomplexa</taxon>
        <taxon>Aconoidasida</taxon>
        <taxon>Piroplasmida</taxon>
        <taxon>Babesiidae</taxon>
        <taxon>Babesia</taxon>
    </lineage>
</organism>
<comment type="similarity">
    <text evidence="2 7 9">Belongs to the uracil-DNA glycosylase (UDG) superfamily. UNG family.</text>
</comment>
<name>A0A9W5T8P7_BABOV</name>
<evidence type="ECO:0000259" key="11">
    <source>
        <dbReference type="SMART" id="SM00986"/>
    </source>
</evidence>
<evidence type="ECO:0000256" key="2">
    <source>
        <dbReference type="ARBA" id="ARBA00008184"/>
    </source>
</evidence>
<evidence type="ECO:0000256" key="10">
    <source>
        <dbReference type="SAM" id="MobiDB-lite"/>
    </source>
</evidence>
<proteinExistence type="inferred from homology"/>
<accession>A0A9W5T8P7</accession>
<keyword evidence="7" id="KW-0496">Mitochondrion</keyword>
<dbReference type="OrthoDB" id="10031947at2759"/>
<feature type="compositionally biased region" description="Polar residues" evidence="10">
    <location>
        <begin position="37"/>
        <end position="78"/>
    </location>
</feature>
<keyword evidence="6 7" id="KW-0234">DNA repair</keyword>
<dbReference type="Gene3D" id="3.40.470.10">
    <property type="entry name" value="Uracil-DNA glycosylase-like domain"/>
    <property type="match status" value="1"/>
</dbReference>
<dbReference type="NCBIfam" id="NF003588">
    <property type="entry name" value="PRK05254.1-1"/>
    <property type="match status" value="1"/>
</dbReference>
<sequence>MSKRLITDFFDAPKGGTKRHLHGTVDGIQLPSKDDSVTSSSEDNTTITSPVKDSDITSSAKDSATTSPSNDATNTSASADTISTVEKLLGDEWASKLSDEIRKPYFGRLWNLVAKDRKTKKVYPPEHLVFNAFKLVPLSKVKVVIVGQDPYHQPRQAMGLSFSVPRGVAIPPSLRNIFKEIGIERSHGDLTYWAQQGVFLLNTVLTVIDSQPFSHKDYGWSTFTDVVIELINRHCEHVVFLLWGKPAQKKCDSISPSRHCILKCGHPSPLSQRFFVGCDHFNKCNDYLRQTNQSPIDWMLP</sequence>
<keyword evidence="4 7" id="KW-0227">DNA damage</keyword>
<dbReference type="CDD" id="cd10027">
    <property type="entry name" value="UDG-F1-like"/>
    <property type="match status" value="1"/>
</dbReference>
<dbReference type="PROSITE" id="PS00130">
    <property type="entry name" value="U_DNA_GLYCOSYLASE"/>
    <property type="match status" value="1"/>
</dbReference>
<gene>
    <name evidence="12" type="ORF">BaOVIS_006460</name>
</gene>
<dbReference type="EC" id="3.2.2.27" evidence="3 7"/>
<dbReference type="NCBIfam" id="NF003589">
    <property type="entry name" value="PRK05254.1-2"/>
    <property type="match status" value="1"/>
</dbReference>
<dbReference type="NCBIfam" id="TIGR00628">
    <property type="entry name" value="ung"/>
    <property type="match status" value="1"/>
</dbReference>
<protein>
    <recommendedName>
        <fullName evidence="3 7">Uracil-DNA glycosylase</fullName>
        <shortName evidence="7">UDG</shortName>
        <ecNumber evidence="3 7">3.2.2.27</ecNumber>
    </recommendedName>
</protein>
<dbReference type="GO" id="GO:0005739">
    <property type="term" value="C:mitochondrion"/>
    <property type="evidence" value="ECO:0007669"/>
    <property type="project" value="UniProtKB-SubCell"/>
</dbReference>
<dbReference type="SMART" id="SM00987">
    <property type="entry name" value="UreE_C"/>
    <property type="match status" value="1"/>
</dbReference>
<evidence type="ECO:0000256" key="3">
    <source>
        <dbReference type="ARBA" id="ARBA00012030"/>
    </source>
</evidence>
<keyword evidence="7" id="KW-0539">Nucleus</keyword>
<dbReference type="InterPro" id="IPR036895">
    <property type="entry name" value="Uracil-DNA_glycosylase-like_sf"/>
</dbReference>
<feature type="region of interest" description="Disordered" evidence="10">
    <location>
        <begin position="16"/>
        <end position="78"/>
    </location>
</feature>
<dbReference type="SUPFAM" id="SSF52141">
    <property type="entry name" value="Uracil-DNA glycosylase-like"/>
    <property type="match status" value="1"/>
</dbReference>
<dbReference type="InterPro" id="IPR005122">
    <property type="entry name" value="Uracil-DNA_glycosylase-like"/>
</dbReference>
<dbReference type="NCBIfam" id="NF003592">
    <property type="entry name" value="PRK05254.1-5"/>
    <property type="match status" value="1"/>
</dbReference>
<dbReference type="GO" id="GO:0004844">
    <property type="term" value="F:uracil DNA N-glycosylase activity"/>
    <property type="evidence" value="ECO:0007669"/>
    <property type="project" value="UniProtKB-UniRule"/>
</dbReference>
<dbReference type="Proteomes" id="UP001057455">
    <property type="component" value="Unassembled WGS sequence"/>
</dbReference>
<reference evidence="12" key="1">
    <citation type="submission" date="2019-12" db="EMBL/GenBank/DDBJ databases">
        <title>Genome sequence of Babesia ovis.</title>
        <authorList>
            <person name="Yamagishi J."/>
            <person name="Sevinc F."/>
            <person name="Xuan X."/>
        </authorList>
    </citation>
    <scope>NUCLEOTIDE SEQUENCE</scope>
    <source>
        <strain evidence="12">Selcuk</strain>
    </source>
</reference>
<dbReference type="Pfam" id="PF03167">
    <property type="entry name" value="UDG"/>
    <property type="match status" value="1"/>
</dbReference>
<evidence type="ECO:0000313" key="12">
    <source>
        <dbReference type="EMBL" id="GFE53242.1"/>
    </source>
</evidence>
<evidence type="ECO:0000256" key="8">
    <source>
        <dbReference type="PROSITE-ProRule" id="PRU10072"/>
    </source>
</evidence>
<dbReference type="FunFam" id="3.40.470.10:FF:000001">
    <property type="entry name" value="Uracil-DNA glycosylase"/>
    <property type="match status" value="1"/>
</dbReference>
<feature type="active site" description="Proton acceptor" evidence="7 8">
    <location>
        <position position="149"/>
    </location>
</feature>
<dbReference type="GO" id="GO:0097510">
    <property type="term" value="P:base-excision repair, AP site formation via deaminated base removal"/>
    <property type="evidence" value="ECO:0007669"/>
    <property type="project" value="TreeGrafter"/>
</dbReference>
<dbReference type="PANTHER" id="PTHR11264">
    <property type="entry name" value="URACIL-DNA GLYCOSYLASE"/>
    <property type="match status" value="1"/>
</dbReference>